<dbReference type="Pfam" id="PF11005">
    <property type="entry name" value="DUF2844"/>
    <property type="match status" value="1"/>
</dbReference>
<keyword evidence="2" id="KW-1185">Reference proteome</keyword>
<dbReference type="RefSeq" id="WP_231461012.1">
    <property type="nucleotide sequence ID" value="NZ_JAJOHW010000013.1"/>
</dbReference>
<dbReference type="EMBL" id="JBHSEK010000016">
    <property type="protein sequence ID" value="MFC4491690.1"/>
    <property type="molecule type" value="Genomic_DNA"/>
</dbReference>
<accession>A0ABV8ZZ20</accession>
<organism evidence="1 2">
    <name type="scientific">Chromobacterium aquaticum</name>
    <dbReference type="NCBI Taxonomy" id="467180"/>
    <lineage>
        <taxon>Bacteria</taxon>
        <taxon>Pseudomonadati</taxon>
        <taxon>Pseudomonadota</taxon>
        <taxon>Betaproteobacteria</taxon>
        <taxon>Neisseriales</taxon>
        <taxon>Chromobacteriaceae</taxon>
        <taxon>Chromobacterium</taxon>
    </lineage>
</organism>
<dbReference type="Proteomes" id="UP001595999">
    <property type="component" value="Unassembled WGS sequence"/>
</dbReference>
<evidence type="ECO:0000313" key="1">
    <source>
        <dbReference type="EMBL" id="MFC4491690.1"/>
    </source>
</evidence>
<protein>
    <submittedName>
        <fullName evidence="1">DUF2844 domain-containing protein</fullName>
    </submittedName>
</protein>
<reference evidence="2" key="1">
    <citation type="journal article" date="2019" name="Int. J. Syst. Evol. Microbiol.">
        <title>The Global Catalogue of Microorganisms (GCM) 10K type strain sequencing project: providing services to taxonomists for standard genome sequencing and annotation.</title>
        <authorList>
            <consortium name="The Broad Institute Genomics Platform"/>
            <consortium name="The Broad Institute Genome Sequencing Center for Infectious Disease"/>
            <person name="Wu L."/>
            <person name="Ma J."/>
        </authorList>
    </citation>
    <scope>NUCLEOTIDE SEQUENCE [LARGE SCALE GENOMIC DNA]</scope>
    <source>
        <strain evidence="2">CGMCC 4.7608</strain>
    </source>
</reference>
<name>A0ABV8ZZ20_9NEIS</name>
<comment type="caution">
    <text evidence="1">The sequence shown here is derived from an EMBL/GenBank/DDBJ whole genome shotgun (WGS) entry which is preliminary data.</text>
</comment>
<evidence type="ECO:0000313" key="2">
    <source>
        <dbReference type="Proteomes" id="UP001595999"/>
    </source>
</evidence>
<sequence>MEISRIVGGALLLGLGLLPAAALATLGQALPPGAVAGNSPQPLALRAVPQAAYSVAHSQDPAGRRIREFAGADGIVFAVAWQGASLPDMRQLLGDYFPAYVSSQQSNRAGLNRLDGHRPGLVVISAGRARAFHGLAYVPALLPAGLDIEQLK</sequence>
<proteinExistence type="predicted"/>
<dbReference type="InterPro" id="IPR021267">
    <property type="entry name" value="DUF2844"/>
</dbReference>
<gene>
    <name evidence="1" type="ORF">ACFO0R_18935</name>
</gene>